<dbReference type="PROSITE" id="PS51384">
    <property type="entry name" value="FAD_FR"/>
    <property type="match status" value="1"/>
</dbReference>
<dbReference type="SUPFAM" id="SSF52343">
    <property type="entry name" value="Ferredoxin reductase-like, C-terminal NADP-linked domain"/>
    <property type="match status" value="1"/>
</dbReference>
<protein>
    <submittedName>
        <fullName evidence="2">Hydrogenase, subunit gamma related</fullName>
    </submittedName>
</protein>
<dbReference type="InterPro" id="IPR012165">
    <property type="entry name" value="Cyt_c3_hydrogenase_gsu"/>
</dbReference>
<sequence length="288" mass="31404">MYQILKKQVLVPDLMILFEVKAPLVASSCQAGQFVMLRKDEVGERIPLTIADFDREKGTITIIFQVVGKSTELIATMEEGDYLLDFAGPLGQPSHIENLGRVVMIGGGVGVAPIHPIAREMKLAGNEVISILGARNRDLLILEEKMKIVSSEVIVTTDDGSYGRTGLVTRVLQELIDERGKIDLVVAIGPMIMMQAVCEVTRKADIPTVVSLNPIMVDGTGMCGACRIEVGSDTKFACVDGPEFDGHKVNWPLARQRSLIFAAEEKRAMLEHHNEGGGCGCRCQQQKN</sequence>
<accession>A0A0W8E4W9</accession>
<proteinExistence type="predicted"/>
<dbReference type="GO" id="GO:0016491">
    <property type="term" value="F:oxidoreductase activity"/>
    <property type="evidence" value="ECO:0007669"/>
    <property type="project" value="InterPro"/>
</dbReference>
<evidence type="ECO:0000259" key="1">
    <source>
        <dbReference type="PROSITE" id="PS51384"/>
    </source>
</evidence>
<name>A0A0W8E4W9_9ZZZZ</name>
<dbReference type="InterPro" id="IPR017927">
    <property type="entry name" value="FAD-bd_FR_type"/>
</dbReference>
<dbReference type="InterPro" id="IPR039261">
    <property type="entry name" value="FNR_nucleotide-bd"/>
</dbReference>
<dbReference type="PANTHER" id="PTHR43513:SF3">
    <property type="entry name" value="DIHYDROOROTATE DEHYDROGENASE B (NAD(+)), ELECTRON TRANSFER SUBUNIT-RELATED"/>
    <property type="match status" value="1"/>
</dbReference>
<gene>
    <name evidence="2" type="ORF">ASZ90_018949</name>
</gene>
<dbReference type="PANTHER" id="PTHR43513">
    <property type="entry name" value="DIHYDROOROTATE DEHYDROGENASE B (NAD(+)), ELECTRON TRANSFER SUBUNIT"/>
    <property type="match status" value="1"/>
</dbReference>
<feature type="domain" description="FAD-binding FR-type" evidence="1">
    <location>
        <begin position="1"/>
        <end position="96"/>
    </location>
</feature>
<dbReference type="GO" id="GO:0050660">
    <property type="term" value="F:flavin adenine dinucleotide binding"/>
    <property type="evidence" value="ECO:0007669"/>
    <property type="project" value="InterPro"/>
</dbReference>
<dbReference type="Pfam" id="PF10418">
    <property type="entry name" value="DHODB_Fe-S_bind"/>
    <property type="match status" value="1"/>
</dbReference>
<dbReference type="CDD" id="cd06219">
    <property type="entry name" value="DHOD_e_trans_like1"/>
    <property type="match status" value="1"/>
</dbReference>
<dbReference type="PIRSF" id="PIRSF006816">
    <property type="entry name" value="Cyc3_hyd_g"/>
    <property type="match status" value="1"/>
</dbReference>
<dbReference type="Gene3D" id="3.40.50.80">
    <property type="entry name" value="Nucleotide-binding domain of ferredoxin-NADP reductase (FNR) module"/>
    <property type="match status" value="1"/>
</dbReference>
<dbReference type="SUPFAM" id="SSF63380">
    <property type="entry name" value="Riboflavin synthase domain-like"/>
    <property type="match status" value="1"/>
</dbReference>
<comment type="caution">
    <text evidence="2">The sequence shown here is derived from an EMBL/GenBank/DDBJ whole genome shotgun (WGS) entry which is preliminary data.</text>
</comment>
<dbReference type="InterPro" id="IPR050353">
    <property type="entry name" value="PyrK_electron_transfer"/>
</dbReference>
<dbReference type="Gene3D" id="2.40.30.10">
    <property type="entry name" value="Translation factors"/>
    <property type="match status" value="1"/>
</dbReference>
<dbReference type="InterPro" id="IPR017938">
    <property type="entry name" value="Riboflavin_synthase-like_b-brl"/>
</dbReference>
<dbReference type="EMBL" id="LNQE01001873">
    <property type="protein sequence ID" value="KUG03650.1"/>
    <property type="molecule type" value="Genomic_DNA"/>
</dbReference>
<evidence type="ECO:0000313" key="2">
    <source>
        <dbReference type="EMBL" id="KUG03650.1"/>
    </source>
</evidence>
<reference evidence="2" key="1">
    <citation type="journal article" date="2015" name="Proc. Natl. Acad. Sci. U.S.A.">
        <title>Networks of energetic and metabolic interactions define dynamics in microbial communities.</title>
        <authorList>
            <person name="Embree M."/>
            <person name="Liu J.K."/>
            <person name="Al-Bassam M.M."/>
            <person name="Zengler K."/>
        </authorList>
    </citation>
    <scope>NUCLEOTIDE SEQUENCE</scope>
</reference>
<dbReference type="InterPro" id="IPR019480">
    <property type="entry name" value="Dihydroorotate_DH_Fe-S-bd"/>
</dbReference>
<dbReference type="GO" id="GO:0051537">
    <property type="term" value="F:2 iron, 2 sulfur cluster binding"/>
    <property type="evidence" value="ECO:0007669"/>
    <property type="project" value="InterPro"/>
</dbReference>
<dbReference type="Pfam" id="PF00175">
    <property type="entry name" value="NAD_binding_1"/>
    <property type="match status" value="1"/>
</dbReference>
<dbReference type="NCBIfam" id="NF004862">
    <property type="entry name" value="PRK06222.1"/>
    <property type="match status" value="1"/>
</dbReference>
<dbReference type="AlphaFoldDB" id="A0A0W8E4W9"/>
<dbReference type="GO" id="GO:0006221">
    <property type="term" value="P:pyrimidine nucleotide biosynthetic process"/>
    <property type="evidence" value="ECO:0007669"/>
    <property type="project" value="InterPro"/>
</dbReference>
<organism evidence="2">
    <name type="scientific">hydrocarbon metagenome</name>
    <dbReference type="NCBI Taxonomy" id="938273"/>
    <lineage>
        <taxon>unclassified sequences</taxon>
        <taxon>metagenomes</taxon>
        <taxon>ecological metagenomes</taxon>
    </lineage>
</organism>
<dbReference type="InterPro" id="IPR001433">
    <property type="entry name" value="OxRdtase_FAD/NAD-bd"/>
</dbReference>